<evidence type="ECO:0000313" key="14">
    <source>
        <dbReference type="EMBL" id="GAC81029.1"/>
    </source>
</evidence>
<sequence>MSSQSRIVAASAVVADGVVHRPGWFEVRAGMVEAVGKGRPPSEPDLEFASGIIVPGFVDMHVHGGGGASYTDGDADQVRAASEFHRSHGTTTTVASTVSASPDELAEIVGRLAPLVRSGAIAGIHLEGPWIAHSRCGAHAPDRLRSPDLAEIDNLLDIADGTIAMVTMAPELPGALDAITRFVTAGVRVAVGHTDATFAQTQAALDAGTSVATHLFNAMAPLGHREPGPILALLSDPRAVVELIGDGVHLHPSLVAQVQQSVGADRVALVTDAMVAAGMSDGDYVLGSLEVYVRDGVARLRSTDAIAGSTATMDGLFARTVRGLRAAPVPMTDDDALIAASTMCSRTPARVLGRDDIGVLAVGRRADFVVLDADLRVIGVEKS</sequence>
<feature type="binding site" evidence="12">
    <location>
        <position position="127"/>
    </location>
    <ligand>
        <name>Zn(2+)</name>
        <dbReference type="ChEBI" id="CHEBI:29105"/>
    </ligand>
</feature>
<dbReference type="GO" id="GO:0046872">
    <property type="term" value="F:metal ion binding"/>
    <property type="evidence" value="ECO:0007669"/>
    <property type="project" value="UniProtKB-KW"/>
</dbReference>
<feature type="binding site" evidence="11">
    <location>
        <begin position="217"/>
        <end position="218"/>
    </location>
    <ligand>
        <name>substrate</name>
    </ligand>
</feature>
<dbReference type="GO" id="GO:0008448">
    <property type="term" value="F:N-acetylglucosamine-6-phosphate deacetylase activity"/>
    <property type="evidence" value="ECO:0007669"/>
    <property type="project" value="UniProtKB-EC"/>
</dbReference>
<proteinExistence type="inferred from homology"/>
<dbReference type="SUPFAM" id="SSF51338">
    <property type="entry name" value="Composite domain of metallo-dependent hydrolases"/>
    <property type="match status" value="1"/>
</dbReference>
<dbReference type="FunFam" id="3.20.20.140:FF:000004">
    <property type="entry name" value="N-acetylglucosamine-6-phosphate deacetylase"/>
    <property type="match status" value="1"/>
</dbReference>
<evidence type="ECO:0000256" key="11">
    <source>
        <dbReference type="PIRSR" id="PIRSR038994-2"/>
    </source>
</evidence>
<evidence type="ECO:0000256" key="2">
    <source>
        <dbReference type="ARBA" id="ARBA00011899"/>
    </source>
</evidence>
<evidence type="ECO:0000256" key="9">
    <source>
        <dbReference type="PIRNR" id="PIRNR038994"/>
    </source>
</evidence>
<keyword evidence="4 12" id="KW-0479">Metal-binding</keyword>
<keyword evidence="15" id="KW-1185">Reference proteome</keyword>
<dbReference type="Pfam" id="PF01979">
    <property type="entry name" value="Amidohydro_1"/>
    <property type="match status" value="1"/>
</dbReference>
<feature type="binding site" evidence="12">
    <location>
        <position position="214"/>
    </location>
    <ligand>
        <name>Zn(2+)</name>
        <dbReference type="ChEBI" id="CHEBI:29105"/>
    </ligand>
</feature>
<dbReference type="SUPFAM" id="SSF51556">
    <property type="entry name" value="Metallo-dependent hydrolases"/>
    <property type="match status" value="1"/>
</dbReference>
<feature type="binding site" evidence="11">
    <location>
        <position position="138"/>
    </location>
    <ligand>
        <name>substrate</name>
    </ligand>
</feature>
<comment type="caution">
    <text evidence="14">The sequence shown here is derived from an EMBL/GenBank/DDBJ whole genome shotgun (WGS) entry which is preliminary data.</text>
</comment>
<dbReference type="eggNOG" id="COG1820">
    <property type="taxonomic scope" value="Bacteria"/>
</dbReference>
<evidence type="ECO:0000256" key="4">
    <source>
        <dbReference type="ARBA" id="ARBA00022723"/>
    </source>
</evidence>
<keyword evidence="5 9" id="KW-0378">Hydrolase</keyword>
<evidence type="ECO:0000256" key="8">
    <source>
        <dbReference type="ARBA" id="ARBA00060590"/>
    </source>
</evidence>
<feature type="binding site" evidence="11">
    <location>
        <position position="225"/>
    </location>
    <ligand>
        <name>substrate</name>
    </ligand>
</feature>
<dbReference type="PANTHER" id="PTHR11113">
    <property type="entry name" value="N-ACETYLGLUCOSAMINE-6-PHOSPHATE DEACETYLASE"/>
    <property type="match status" value="1"/>
</dbReference>
<dbReference type="Proteomes" id="UP000035009">
    <property type="component" value="Unassembled WGS sequence"/>
</dbReference>
<dbReference type="PANTHER" id="PTHR11113:SF14">
    <property type="entry name" value="N-ACETYLGLUCOSAMINE-6-PHOSPHATE DEACETYLASE"/>
    <property type="match status" value="1"/>
</dbReference>
<comment type="cofactor">
    <cofactor evidence="12">
        <name>a divalent metal cation</name>
        <dbReference type="ChEBI" id="CHEBI:60240"/>
    </cofactor>
    <text evidence="12">Binds 1 divalent metal cation per subunit.</text>
</comment>
<dbReference type="InterPro" id="IPR032466">
    <property type="entry name" value="Metal_Hydrolase"/>
</dbReference>
<dbReference type="InterPro" id="IPR006680">
    <property type="entry name" value="Amidohydro-rel"/>
</dbReference>
<comment type="similarity">
    <text evidence="1 9">Belongs to the metallo-dependent hydrolases superfamily. NagA family.</text>
</comment>
<dbReference type="EMBL" id="BAOP01000025">
    <property type="protein sequence ID" value="GAC81029.1"/>
    <property type="molecule type" value="Genomic_DNA"/>
</dbReference>
<evidence type="ECO:0000256" key="5">
    <source>
        <dbReference type="ARBA" id="ARBA00022801"/>
    </source>
</evidence>
<gene>
    <name evidence="14" type="primary">nagA</name>
    <name evidence="14" type="ORF">GM1_025_00770</name>
</gene>
<evidence type="ECO:0000256" key="12">
    <source>
        <dbReference type="PIRSR" id="PIRSR038994-3"/>
    </source>
</evidence>
<feature type="active site" description="Proton donor/acceptor" evidence="10">
    <location>
        <position position="272"/>
    </location>
</feature>
<reference evidence="14 15" key="1">
    <citation type="submission" date="2013-02" db="EMBL/GenBank/DDBJ databases">
        <title>Whole genome shotgun sequence of Gordonia malaquae NBRC 108250.</title>
        <authorList>
            <person name="Yoshida I."/>
            <person name="Hosoyama A."/>
            <person name="Tsuchikane K."/>
            <person name="Ando Y."/>
            <person name="Baba S."/>
            <person name="Ohji S."/>
            <person name="Hamada M."/>
            <person name="Tamura T."/>
            <person name="Yamazoe A."/>
            <person name="Yamazaki S."/>
            <person name="Fujita N."/>
        </authorList>
    </citation>
    <scope>NUCLEOTIDE SEQUENCE [LARGE SCALE GENOMIC DNA]</scope>
    <source>
        <strain evidence="14 15">NBRC 108250</strain>
    </source>
</reference>
<evidence type="ECO:0000259" key="13">
    <source>
        <dbReference type="Pfam" id="PF01979"/>
    </source>
</evidence>
<evidence type="ECO:0000313" key="15">
    <source>
        <dbReference type="Proteomes" id="UP000035009"/>
    </source>
</evidence>
<feature type="binding site" evidence="11">
    <location>
        <begin position="306"/>
        <end position="308"/>
    </location>
    <ligand>
        <name>substrate</name>
    </ligand>
</feature>
<name>M3VGL9_GORML</name>
<dbReference type="CDD" id="cd00854">
    <property type="entry name" value="NagA"/>
    <property type="match status" value="1"/>
</dbReference>
<evidence type="ECO:0000256" key="1">
    <source>
        <dbReference type="ARBA" id="ARBA00010716"/>
    </source>
</evidence>
<comment type="catalytic activity">
    <reaction evidence="7">
        <text>N-acetyl-D-glucosamine 6-phosphate + H2O = D-glucosamine 6-phosphate + acetate</text>
        <dbReference type="Rhea" id="RHEA:22936"/>
        <dbReference type="ChEBI" id="CHEBI:15377"/>
        <dbReference type="ChEBI" id="CHEBI:30089"/>
        <dbReference type="ChEBI" id="CHEBI:57513"/>
        <dbReference type="ChEBI" id="CHEBI:58725"/>
        <dbReference type="EC" id="3.5.1.25"/>
    </reaction>
</comment>
<keyword evidence="6 9" id="KW-0119">Carbohydrate metabolism</keyword>
<organism evidence="14 15">
    <name type="scientific">Gordonia malaquae NBRC 108250</name>
    <dbReference type="NCBI Taxonomy" id="1223542"/>
    <lineage>
        <taxon>Bacteria</taxon>
        <taxon>Bacillati</taxon>
        <taxon>Actinomycetota</taxon>
        <taxon>Actinomycetes</taxon>
        <taxon>Mycobacteriales</taxon>
        <taxon>Gordoniaceae</taxon>
        <taxon>Gordonia</taxon>
    </lineage>
</organism>
<evidence type="ECO:0000256" key="3">
    <source>
        <dbReference type="ARBA" id="ARBA00018029"/>
    </source>
</evidence>
<dbReference type="Gene3D" id="3.20.20.140">
    <property type="entry name" value="Metal-dependent hydrolases"/>
    <property type="match status" value="1"/>
</dbReference>
<dbReference type="STRING" id="410332.SAMN04488550_4480"/>
<dbReference type="Gene3D" id="2.30.40.10">
    <property type="entry name" value="Urease, subunit C, domain 1"/>
    <property type="match status" value="1"/>
</dbReference>
<dbReference type="InterPro" id="IPR003764">
    <property type="entry name" value="GlcNAc_6-P_deAcase"/>
</dbReference>
<dbReference type="EC" id="3.5.1.25" evidence="2"/>
<evidence type="ECO:0000256" key="10">
    <source>
        <dbReference type="PIRSR" id="PIRSR038994-1"/>
    </source>
</evidence>
<accession>M3VGL9</accession>
<evidence type="ECO:0000256" key="7">
    <source>
        <dbReference type="ARBA" id="ARBA00047647"/>
    </source>
</evidence>
<feature type="domain" description="Amidohydrolase-related" evidence="13">
    <location>
        <begin position="52"/>
        <end position="373"/>
    </location>
</feature>
<dbReference type="PIRSF" id="PIRSF038994">
    <property type="entry name" value="NagA"/>
    <property type="match status" value="1"/>
</dbReference>
<dbReference type="GO" id="GO:0006046">
    <property type="term" value="P:N-acetylglucosamine catabolic process"/>
    <property type="evidence" value="ECO:0007669"/>
    <property type="project" value="TreeGrafter"/>
</dbReference>
<evidence type="ECO:0000256" key="6">
    <source>
        <dbReference type="ARBA" id="ARBA00023277"/>
    </source>
</evidence>
<protein>
    <recommendedName>
        <fullName evidence="3">N-acetylglucosamine-6-phosphate deacetylase</fullName>
        <ecNumber evidence="2">3.5.1.25</ecNumber>
    </recommendedName>
</protein>
<feature type="binding site" evidence="11">
    <location>
        <position position="249"/>
    </location>
    <ligand>
        <name>substrate</name>
    </ligand>
</feature>
<comment type="pathway">
    <text evidence="8">Amino-sugar metabolism; N-acetylneuraminate degradation; D-fructose 6-phosphate from N-acetylneuraminate: step 4/5.</text>
</comment>
<dbReference type="RefSeq" id="WP_008380470.1">
    <property type="nucleotide sequence ID" value="NZ_BAOP01000025.1"/>
</dbReference>
<dbReference type="InterPro" id="IPR011059">
    <property type="entry name" value="Metal-dep_hydrolase_composite"/>
</dbReference>
<dbReference type="AlphaFoldDB" id="M3VGL9"/>
<feature type="binding site" evidence="12">
    <location>
        <position position="193"/>
    </location>
    <ligand>
        <name>Zn(2+)</name>
        <dbReference type="ChEBI" id="CHEBI:29105"/>
    </ligand>
</feature>